<reference evidence="6" key="1">
    <citation type="submission" date="2018-05" db="EMBL/GenBank/DDBJ databases">
        <authorList>
            <person name="Lanie J.A."/>
            <person name="Ng W.-L."/>
            <person name="Kazmierczak K.M."/>
            <person name="Andrzejewski T.M."/>
            <person name="Davidsen T.M."/>
            <person name="Wayne K.J."/>
            <person name="Tettelin H."/>
            <person name="Glass J.I."/>
            <person name="Rusch D."/>
            <person name="Podicherti R."/>
            <person name="Tsui H.-C.T."/>
            <person name="Winkler M.E."/>
        </authorList>
    </citation>
    <scope>NUCLEOTIDE SEQUENCE</scope>
</reference>
<dbReference type="GO" id="GO:0046872">
    <property type="term" value="F:metal ion binding"/>
    <property type="evidence" value="ECO:0007669"/>
    <property type="project" value="UniProtKB-KW"/>
</dbReference>
<dbReference type="AlphaFoldDB" id="A0A382U7E3"/>
<dbReference type="EMBL" id="UINC01142096">
    <property type="protein sequence ID" value="SVD30226.1"/>
    <property type="molecule type" value="Genomic_DNA"/>
</dbReference>
<feature type="domain" description="Metallo-beta-lactamase" evidence="5">
    <location>
        <begin position="6"/>
        <end position="91"/>
    </location>
</feature>
<sequence>MLDAYDYLLEDESVIEVGRLRLHTIKTPGHTPGSISFRLEGSPIVFVGDTLFPGGAGATHFEGGDFDTIIQTIDRKFFAALPPETIVMPGHGSDTLIGNESPHLDEWVARGW</sequence>
<evidence type="ECO:0000256" key="4">
    <source>
        <dbReference type="ARBA" id="ARBA00022833"/>
    </source>
</evidence>
<dbReference type="SUPFAM" id="SSF56281">
    <property type="entry name" value="Metallo-hydrolase/oxidoreductase"/>
    <property type="match status" value="1"/>
</dbReference>
<dbReference type="CDD" id="cd06262">
    <property type="entry name" value="metallo-hydrolase-like_MBL-fold"/>
    <property type="match status" value="1"/>
</dbReference>
<organism evidence="6">
    <name type="scientific">marine metagenome</name>
    <dbReference type="NCBI Taxonomy" id="408172"/>
    <lineage>
        <taxon>unclassified sequences</taxon>
        <taxon>metagenomes</taxon>
        <taxon>ecological metagenomes</taxon>
    </lineage>
</organism>
<proteinExistence type="predicted"/>
<dbReference type="Pfam" id="PF00753">
    <property type="entry name" value="Lactamase_B"/>
    <property type="match status" value="1"/>
</dbReference>
<evidence type="ECO:0000256" key="1">
    <source>
        <dbReference type="ARBA" id="ARBA00001947"/>
    </source>
</evidence>
<dbReference type="InterPro" id="IPR036866">
    <property type="entry name" value="RibonucZ/Hydroxyglut_hydro"/>
</dbReference>
<dbReference type="InterPro" id="IPR051453">
    <property type="entry name" value="MBL_Glyoxalase_II"/>
</dbReference>
<protein>
    <recommendedName>
        <fullName evidence="5">Metallo-beta-lactamase domain-containing protein</fullName>
    </recommendedName>
</protein>
<accession>A0A382U7E3</accession>
<gene>
    <name evidence="6" type="ORF">METZ01_LOCUS383080</name>
</gene>
<keyword evidence="4" id="KW-0862">Zinc</keyword>
<comment type="cofactor">
    <cofactor evidence="1">
        <name>Zn(2+)</name>
        <dbReference type="ChEBI" id="CHEBI:29105"/>
    </cofactor>
</comment>
<dbReference type="PANTHER" id="PTHR46233:SF3">
    <property type="entry name" value="HYDROXYACYLGLUTATHIONE HYDROLASE GLOC"/>
    <property type="match status" value="1"/>
</dbReference>
<keyword evidence="2" id="KW-0479">Metal-binding</keyword>
<evidence type="ECO:0000256" key="2">
    <source>
        <dbReference type="ARBA" id="ARBA00022723"/>
    </source>
</evidence>
<keyword evidence="3" id="KW-0378">Hydrolase</keyword>
<dbReference type="Gene3D" id="3.60.15.10">
    <property type="entry name" value="Ribonuclease Z/Hydroxyacylglutathione hydrolase-like"/>
    <property type="match status" value="1"/>
</dbReference>
<dbReference type="InterPro" id="IPR001279">
    <property type="entry name" value="Metallo-B-lactamas"/>
</dbReference>
<evidence type="ECO:0000313" key="6">
    <source>
        <dbReference type="EMBL" id="SVD30226.1"/>
    </source>
</evidence>
<dbReference type="GO" id="GO:0016787">
    <property type="term" value="F:hydrolase activity"/>
    <property type="evidence" value="ECO:0007669"/>
    <property type="project" value="UniProtKB-KW"/>
</dbReference>
<evidence type="ECO:0000256" key="3">
    <source>
        <dbReference type="ARBA" id="ARBA00022801"/>
    </source>
</evidence>
<name>A0A382U7E3_9ZZZZ</name>
<evidence type="ECO:0000259" key="5">
    <source>
        <dbReference type="Pfam" id="PF00753"/>
    </source>
</evidence>
<dbReference type="PANTHER" id="PTHR46233">
    <property type="entry name" value="HYDROXYACYLGLUTATHIONE HYDROLASE GLOC"/>
    <property type="match status" value="1"/>
</dbReference>